<sequence>MTATATKPKTTNKSAKTQSVGQDVVRLDGPQKVTGTAPYAYEQPVKNPAYLFPIVSTIGLGRIKRIEDAEARKVEGVLDILTHRNAYKLQPSRSAELQVLQSPDVHYRGELLGAVIADTPEAARYAASLVRISYDEAEQDTTFKFDHPALYTPKKVNAGGDPDSILGDVDAALKKAKHKIEASYSHTMQFHSAMEPHSAIAIWEGEKSVTLYDTSQGAAAWRATLAPLLGLEAAQLQVISPFVGGGFGSKGVPHAPTVLTLLAARLVSPRPVKLMLTRQQHFFNVGYRPEIHQRWRLGADADGQLGAIAQNVTETTSKVLEFAEQTVSPTRVMYAAPNRETTTRLVPLDLPPATFMRAPGEFPGMFALEIAMDELAEECGLDPIEFRLQNEPERDPENDKPFSVRLLKDCLTQGAKKFGWERRKAVGGRKEGEWLYGMGVAAATYPHHKPNASCKIVFQKGKYHVQIGAADLGTGAWTILAQAAADALEVGLADIKLEIGQGDLPLAGLAGGSMGTYNWTNAIWHAAQAFRGAHGDDPKAGAEAEGKTVNTEQAGTYSKHTFGAHFAEVKVSTVTGEVRVTRMLGIYDGGRIVNPRTARSQFLGGMTMGISAALHEEAYLDPRFGEVVNHDLAGYHVAAHADIPAIEVHWIEEPDPQFGPLGAKGLGEVGITGVPAAVSNAIYNATGKRLRDLPFTPDKLLE</sequence>
<keyword evidence="1" id="KW-0500">Molybdenum</keyword>
<accession>A0ABP9VAH7</accession>
<dbReference type="InterPro" id="IPR037165">
    <property type="entry name" value="AldOxase/xan_DH_Mopterin-bd_sf"/>
</dbReference>
<comment type="caution">
    <text evidence="5">The sequence shown here is derived from an EMBL/GenBank/DDBJ whole genome shotgun (WGS) entry which is preliminary data.</text>
</comment>
<dbReference type="SUPFAM" id="SSF56003">
    <property type="entry name" value="Molybdenum cofactor-binding domain"/>
    <property type="match status" value="1"/>
</dbReference>
<gene>
    <name evidence="5" type="primary">paoC_2</name>
    <name evidence="5" type="ORF">Dxin01_01990</name>
</gene>
<dbReference type="InterPro" id="IPR046867">
    <property type="entry name" value="AldOxase/xan_DH_MoCoBD2"/>
</dbReference>
<dbReference type="EMBL" id="BAABRN010000020">
    <property type="protein sequence ID" value="GAA5502247.1"/>
    <property type="molecule type" value="Genomic_DNA"/>
</dbReference>
<feature type="region of interest" description="Disordered" evidence="3">
    <location>
        <begin position="1"/>
        <end position="23"/>
    </location>
</feature>
<evidence type="ECO:0000259" key="4">
    <source>
        <dbReference type="SMART" id="SM01008"/>
    </source>
</evidence>
<feature type="compositionally biased region" description="Low complexity" evidence="3">
    <location>
        <begin position="1"/>
        <end position="17"/>
    </location>
</feature>
<evidence type="ECO:0000313" key="5">
    <source>
        <dbReference type="EMBL" id="GAA5502247.1"/>
    </source>
</evidence>
<dbReference type="SUPFAM" id="SSF54665">
    <property type="entry name" value="CO dehydrogenase molybdoprotein N-domain-like"/>
    <property type="match status" value="1"/>
</dbReference>
<dbReference type="Pfam" id="PF20256">
    <property type="entry name" value="MoCoBD_2"/>
    <property type="match status" value="2"/>
</dbReference>
<keyword evidence="2" id="KW-0560">Oxidoreductase</keyword>
<organism evidence="5 6">
    <name type="scientific">Deinococcus xinjiangensis</name>
    <dbReference type="NCBI Taxonomy" id="457454"/>
    <lineage>
        <taxon>Bacteria</taxon>
        <taxon>Thermotogati</taxon>
        <taxon>Deinococcota</taxon>
        <taxon>Deinococci</taxon>
        <taxon>Deinococcales</taxon>
        <taxon>Deinococcaceae</taxon>
        <taxon>Deinococcus</taxon>
    </lineage>
</organism>
<evidence type="ECO:0000256" key="1">
    <source>
        <dbReference type="ARBA" id="ARBA00022505"/>
    </source>
</evidence>
<dbReference type="InterPro" id="IPR000674">
    <property type="entry name" value="Ald_Oxase/Xan_DH_a/b"/>
</dbReference>
<dbReference type="SMART" id="SM01008">
    <property type="entry name" value="Ald_Xan_dh_C"/>
    <property type="match status" value="1"/>
</dbReference>
<dbReference type="InterPro" id="IPR036856">
    <property type="entry name" value="Ald_Oxase/Xan_DH_a/b_sf"/>
</dbReference>
<dbReference type="Pfam" id="PF02738">
    <property type="entry name" value="MoCoBD_1"/>
    <property type="match status" value="1"/>
</dbReference>
<dbReference type="PANTHER" id="PTHR11908">
    <property type="entry name" value="XANTHINE DEHYDROGENASE"/>
    <property type="match status" value="1"/>
</dbReference>
<evidence type="ECO:0000256" key="2">
    <source>
        <dbReference type="ARBA" id="ARBA00023002"/>
    </source>
</evidence>
<name>A0ABP9VAH7_9DEIO</name>
<dbReference type="PANTHER" id="PTHR11908:SF132">
    <property type="entry name" value="ALDEHYDE OXIDASE 1-RELATED"/>
    <property type="match status" value="1"/>
</dbReference>
<dbReference type="Gene3D" id="3.90.1170.50">
    <property type="entry name" value="Aldehyde oxidase/xanthine dehydrogenase, a/b hammerhead"/>
    <property type="match status" value="1"/>
</dbReference>
<proteinExistence type="predicted"/>
<dbReference type="Pfam" id="PF01315">
    <property type="entry name" value="Ald_Xan_dh_C"/>
    <property type="match status" value="1"/>
</dbReference>
<keyword evidence="6" id="KW-1185">Reference proteome</keyword>
<evidence type="ECO:0000313" key="6">
    <source>
        <dbReference type="Proteomes" id="UP001458946"/>
    </source>
</evidence>
<evidence type="ECO:0000256" key="3">
    <source>
        <dbReference type="SAM" id="MobiDB-lite"/>
    </source>
</evidence>
<feature type="domain" description="Aldehyde oxidase/xanthine dehydrogenase a/b hammerhead" evidence="4">
    <location>
        <begin position="34"/>
        <end position="138"/>
    </location>
</feature>
<dbReference type="RefSeq" id="WP_353542220.1">
    <property type="nucleotide sequence ID" value="NZ_BAABRN010000020.1"/>
</dbReference>
<dbReference type="InterPro" id="IPR008274">
    <property type="entry name" value="AldOxase/xan_DH_MoCoBD1"/>
</dbReference>
<dbReference type="Proteomes" id="UP001458946">
    <property type="component" value="Unassembled WGS sequence"/>
</dbReference>
<dbReference type="Gene3D" id="3.30.365.10">
    <property type="entry name" value="Aldehyde oxidase/xanthine dehydrogenase, molybdopterin binding domain"/>
    <property type="match status" value="5"/>
</dbReference>
<dbReference type="InterPro" id="IPR016208">
    <property type="entry name" value="Ald_Oxase/xanthine_DH-like"/>
</dbReference>
<protein>
    <submittedName>
        <fullName evidence="5">Aldehyde oxidoreductase molybdenum-binding subunit PaoC</fullName>
    </submittedName>
</protein>
<reference evidence="5 6" key="1">
    <citation type="submission" date="2024-02" db="EMBL/GenBank/DDBJ databases">
        <title>Deinococcus xinjiangensis NBRC 107630.</title>
        <authorList>
            <person name="Ichikawa N."/>
            <person name="Katano-Makiyama Y."/>
            <person name="Hidaka K."/>
        </authorList>
    </citation>
    <scope>NUCLEOTIDE SEQUENCE [LARGE SCALE GENOMIC DNA]</scope>
    <source>
        <strain evidence="5 6">NBRC 107630</strain>
    </source>
</reference>